<keyword evidence="7 10" id="KW-1133">Transmembrane helix</keyword>
<evidence type="ECO:0000259" key="11">
    <source>
        <dbReference type="Pfam" id="PF02687"/>
    </source>
</evidence>
<dbReference type="GO" id="GO:0051301">
    <property type="term" value="P:cell division"/>
    <property type="evidence" value="ECO:0007669"/>
    <property type="project" value="UniProtKB-KW"/>
</dbReference>
<dbReference type="PIRSF" id="PIRSF003097">
    <property type="entry name" value="FtsX"/>
    <property type="match status" value="1"/>
</dbReference>
<keyword evidence="8 10" id="KW-0472">Membrane</keyword>
<evidence type="ECO:0000256" key="10">
    <source>
        <dbReference type="SAM" id="Phobius"/>
    </source>
</evidence>
<dbReference type="Pfam" id="PF02687">
    <property type="entry name" value="FtsX"/>
    <property type="match status" value="1"/>
</dbReference>
<dbReference type="PANTHER" id="PTHR47755">
    <property type="entry name" value="CELL DIVISION PROTEIN FTSX"/>
    <property type="match status" value="1"/>
</dbReference>
<evidence type="ECO:0000256" key="3">
    <source>
        <dbReference type="ARBA" id="ARBA00021907"/>
    </source>
</evidence>
<evidence type="ECO:0000256" key="2">
    <source>
        <dbReference type="ARBA" id="ARBA00007379"/>
    </source>
</evidence>
<dbReference type="PROSITE" id="PS51257">
    <property type="entry name" value="PROKAR_LIPOPROTEIN"/>
    <property type="match status" value="1"/>
</dbReference>
<comment type="subcellular location">
    <subcellularLocation>
        <location evidence="1">Cell membrane</location>
        <topology evidence="1">Multi-pass membrane protein</topology>
    </subcellularLocation>
</comment>
<dbReference type="GO" id="GO:0005886">
    <property type="term" value="C:plasma membrane"/>
    <property type="evidence" value="ECO:0007669"/>
    <property type="project" value="UniProtKB-SubCell"/>
</dbReference>
<evidence type="ECO:0000256" key="8">
    <source>
        <dbReference type="ARBA" id="ARBA00023136"/>
    </source>
</evidence>
<evidence type="ECO:0000256" key="1">
    <source>
        <dbReference type="ARBA" id="ARBA00004651"/>
    </source>
</evidence>
<dbReference type="InterPro" id="IPR004513">
    <property type="entry name" value="FtsX"/>
</dbReference>
<dbReference type="Gene3D" id="3.30.70.3040">
    <property type="match status" value="1"/>
</dbReference>
<dbReference type="InterPro" id="IPR040690">
    <property type="entry name" value="FtsX_ECD"/>
</dbReference>
<evidence type="ECO:0000256" key="5">
    <source>
        <dbReference type="ARBA" id="ARBA00022618"/>
    </source>
</evidence>
<evidence type="ECO:0000256" key="9">
    <source>
        <dbReference type="ARBA" id="ARBA00023306"/>
    </source>
</evidence>
<dbReference type="EMBL" id="CAADRM010000079">
    <property type="protein sequence ID" value="VFU13351.1"/>
    <property type="molecule type" value="Genomic_DNA"/>
</dbReference>
<gene>
    <name evidence="13" type="primary">ftsX</name>
    <name evidence="13" type="ORF">SCFA_180039</name>
</gene>
<feature type="domain" description="FtsX extracellular" evidence="12">
    <location>
        <begin position="59"/>
        <end position="151"/>
    </location>
</feature>
<feature type="transmembrane region" description="Helical" evidence="10">
    <location>
        <begin position="164"/>
        <end position="189"/>
    </location>
</feature>
<keyword evidence="5 13" id="KW-0132">Cell division</keyword>
<proteinExistence type="inferred from homology"/>
<keyword evidence="6 10" id="KW-0812">Transmembrane</keyword>
<feature type="transmembrane region" description="Helical" evidence="10">
    <location>
        <begin position="20"/>
        <end position="43"/>
    </location>
</feature>
<evidence type="ECO:0000259" key="12">
    <source>
        <dbReference type="Pfam" id="PF18075"/>
    </source>
</evidence>
<dbReference type="InterPro" id="IPR003838">
    <property type="entry name" value="ABC3_permease_C"/>
</dbReference>
<keyword evidence="4" id="KW-1003">Cell membrane</keyword>
<feature type="domain" description="ABC3 transporter permease C-terminal" evidence="11">
    <location>
        <begin position="175"/>
        <end position="273"/>
    </location>
</feature>
<evidence type="ECO:0000256" key="7">
    <source>
        <dbReference type="ARBA" id="ARBA00022989"/>
    </source>
</evidence>
<dbReference type="GO" id="GO:0032153">
    <property type="term" value="C:cell division site"/>
    <property type="evidence" value="ECO:0007669"/>
    <property type="project" value="TreeGrafter"/>
</dbReference>
<name>A0A485LXI2_9ZZZZ</name>
<protein>
    <recommendedName>
        <fullName evidence="3">Cell division protein FtsX</fullName>
    </recommendedName>
</protein>
<organism evidence="13">
    <name type="scientific">anaerobic digester metagenome</name>
    <dbReference type="NCBI Taxonomy" id="1263854"/>
    <lineage>
        <taxon>unclassified sequences</taxon>
        <taxon>metagenomes</taxon>
        <taxon>ecological metagenomes</taxon>
    </lineage>
</organism>
<evidence type="ECO:0000256" key="6">
    <source>
        <dbReference type="ARBA" id="ARBA00022692"/>
    </source>
</evidence>
<reference evidence="13" key="1">
    <citation type="submission" date="2019-03" db="EMBL/GenBank/DDBJ databases">
        <authorList>
            <person name="Hao L."/>
        </authorList>
    </citation>
    <scope>NUCLEOTIDE SEQUENCE</scope>
</reference>
<accession>A0A485LXI2</accession>
<dbReference type="AlphaFoldDB" id="A0A485LXI2"/>
<feature type="transmembrane region" description="Helical" evidence="10">
    <location>
        <begin position="261"/>
        <end position="283"/>
    </location>
</feature>
<evidence type="ECO:0000313" key="13">
    <source>
        <dbReference type="EMBL" id="VFU13351.1"/>
    </source>
</evidence>
<dbReference type="Pfam" id="PF18075">
    <property type="entry name" value="FtsX_ECD"/>
    <property type="match status" value="1"/>
</dbReference>
<comment type="similarity">
    <text evidence="2">Belongs to the ABC-4 integral membrane protein family. FtsX subfamily.</text>
</comment>
<feature type="transmembrane region" description="Helical" evidence="10">
    <location>
        <begin position="219"/>
        <end position="241"/>
    </location>
</feature>
<sequence length="289" mass="31781">MIRAFYILKLLARGLTRRPWGSLITLIACWFAVCQMVLVFHAVSFTSQARMLRGTSSTLMVYLSGRQQESVLQEIRDRIALMNEVNAVEFVPCREGLDRLRQWLGPDGSLVEGLDPAVLPDAFEVSLKPAHTGSIAGVAARIGEIPQVEDVRYDRGILGMVADAYYPVLFAGMGVILAVVLSLSLVVFLSIRVGMASRRQEMEVLHLLGARRYFLYSPYLLEALVYGAGGAVLALLTIEGIRVLLAAEVPVFGDLLAPMRIRQMVLVIALPGFLSLLGAHLAIRQRTDD</sequence>
<evidence type="ECO:0000256" key="4">
    <source>
        <dbReference type="ARBA" id="ARBA00022475"/>
    </source>
</evidence>
<keyword evidence="9" id="KW-0131">Cell cycle</keyword>
<dbReference type="PANTHER" id="PTHR47755:SF1">
    <property type="entry name" value="CELL DIVISION PROTEIN FTSX"/>
    <property type="match status" value="1"/>
</dbReference>